<dbReference type="PROSITE" id="PS00298">
    <property type="entry name" value="HSP90"/>
    <property type="match status" value="1"/>
</dbReference>
<dbReference type="Proteomes" id="UP000044841">
    <property type="component" value="Unassembled WGS sequence"/>
</dbReference>
<feature type="binding site" evidence="5">
    <location>
        <position position="59"/>
    </location>
    <ligand>
        <name>ATP</name>
        <dbReference type="ChEBI" id="CHEBI:30616"/>
    </ligand>
</feature>
<sequence>MRFYRGAVLTVSVLGSLVSAQDGTAKKYEYQSDVSRLRNIVINSLYSHKDVFLRELISNANDALEKLRLISLTDKSYQIPDSPLNITIQLVKDAEGPGGRVIITDTGIGMTADELAKNLGTLAKSGTSEFLNKAEKDTSGNLIGQFGLGFYSSFLVADKVEVASLPPVSKANPEPVQHLFRSGSDDSSFEIAADPRGNSLGHSGTEITMYLKDEALEFLDEQRVRDLVSKHSAFATSFPLYLQTFKTEEVPDEEAIAAAKEAEPETTSTSELEPEETKPVDLDEDEAIVEDVKEDEEKKDEPAPPPTPMKNVTTEEWVRLNDQAPLWTRDQKDLTKNEVNEFFMSTFKEHNGPLAYSIYKGDSGPVSFRTMFFIPSELDEKFWQSAKPESNNIRLMVKRVFITSDLGANAMPKWISWLKAIVDADDLPLNVSRETLQSNRFLRQIPNILVRRFINLVEKMSKDEENPQLFRKFMKIYGPVIKLGAVESPKEQKKLAGLARWETNLRNFTSLDQYVENRKKGQTQIFFLAGIGQRPDELAKSLFVEKLHARGYEVLLLNDPMDEILMSHLRNWKGMQFQDAAKKGLKFGDEDEDPEAEKAREEELKETYKPLLEYLKNETSNIVLDVVLSNRLVTSPCAIVADSYGYSANMERLMAAQTGNKVKEDNFIHDWAKKQKFLEINPNSPLIEGMLKKVQLLNDVEEGEEKDSQLEEELKEVASILVDGALVRSGFEVPDSNLFFSRMDRVLRRSLGVSETAKGDETVKPAPPVDETPLEEPGVLPEGAFEDITDNTADQQTFQPKVDVKIDAFNDEQIEEMLNKKEQEVKHEEL</sequence>
<dbReference type="GO" id="GO:0051082">
    <property type="term" value="F:unfolded protein binding"/>
    <property type="evidence" value="ECO:0007669"/>
    <property type="project" value="InterPro"/>
</dbReference>
<keyword evidence="7" id="KW-0732">Signal</keyword>
<feature type="binding site" evidence="5">
    <location>
        <begin position="145"/>
        <end position="150"/>
    </location>
    <ligand>
        <name>ATP</name>
        <dbReference type="ChEBI" id="CHEBI:30616"/>
    </ligand>
</feature>
<feature type="binding site" evidence="5">
    <location>
        <position position="118"/>
    </location>
    <ligand>
        <name>ATP</name>
        <dbReference type="ChEBI" id="CHEBI:30616"/>
    </ligand>
</feature>
<dbReference type="GO" id="GO:0140662">
    <property type="term" value="F:ATP-dependent protein folding chaperone"/>
    <property type="evidence" value="ECO:0007669"/>
    <property type="project" value="InterPro"/>
</dbReference>
<dbReference type="GO" id="GO:0005524">
    <property type="term" value="F:ATP binding"/>
    <property type="evidence" value="ECO:0007669"/>
    <property type="project" value="UniProtKB-KW"/>
</dbReference>
<evidence type="ECO:0000256" key="2">
    <source>
        <dbReference type="ARBA" id="ARBA00022741"/>
    </source>
</evidence>
<proteinExistence type="inferred from homology"/>
<evidence type="ECO:0000256" key="7">
    <source>
        <dbReference type="SAM" id="SignalP"/>
    </source>
</evidence>
<dbReference type="Gene3D" id="1.20.120.790">
    <property type="entry name" value="Heat shock protein 90, C-terminal domain"/>
    <property type="match status" value="1"/>
</dbReference>
<feature type="chain" id="PRO_5005502457" evidence="7">
    <location>
        <begin position="21"/>
        <end position="830"/>
    </location>
</feature>
<feature type="binding site" evidence="5">
    <location>
        <position position="110"/>
    </location>
    <ligand>
        <name>ATP</name>
        <dbReference type="ChEBI" id="CHEBI:30616"/>
    </ligand>
</feature>
<feature type="binding site" evidence="5">
    <location>
        <position position="124"/>
    </location>
    <ligand>
        <name>ATP</name>
        <dbReference type="ChEBI" id="CHEBI:30616"/>
    </ligand>
</feature>
<dbReference type="HAMAP" id="MF_00505">
    <property type="entry name" value="HSP90"/>
    <property type="match status" value="1"/>
</dbReference>
<dbReference type="Gene3D" id="3.30.230.80">
    <property type="match status" value="1"/>
</dbReference>
<dbReference type="SUPFAM" id="SSF55874">
    <property type="entry name" value="ATPase domain of HSP90 chaperone/DNA topoisomerase II/histidine kinase"/>
    <property type="match status" value="1"/>
</dbReference>
<feature type="binding site" evidence="5">
    <location>
        <position position="205"/>
    </location>
    <ligand>
        <name>ATP</name>
        <dbReference type="ChEBI" id="CHEBI:30616"/>
    </ligand>
</feature>
<dbReference type="SUPFAM" id="SSF110942">
    <property type="entry name" value="HSP90 C-terminal domain"/>
    <property type="match status" value="1"/>
</dbReference>
<dbReference type="Gene3D" id="3.40.50.11260">
    <property type="match status" value="1"/>
</dbReference>
<feature type="signal peptide" evidence="7">
    <location>
        <begin position="1"/>
        <end position="20"/>
    </location>
</feature>
<dbReference type="InterPro" id="IPR019805">
    <property type="entry name" value="Heat_shock_protein_90_CS"/>
</dbReference>
<feature type="binding site" evidence="5">
    <location>
        <position position="433"/>
    </location>
    <ligand>
        <name>ATP</name>
        <dbReference type="ChEBI" id="CHEBI:30616"/>
    </ligand>
</feature>
<organism evidence="8 9">
    <name type="scientific">Rhizoctonia solani</name>
    <dbReference type="NCBI Taxonomy" id="456999"/>
    <lineage>
        <taxon>Eukaryota</taxon>
        <taxon>Fungi</taxon>
        <taxon>Dikarya</taxon>
        <taxon>Basidiomycota</taxon>
        <taxon>Agaricomycotina</taxon>
        <taxon>Agaricomycetes</taxon>
        <taxon>Cantharellales</taxon>
        <taxon>Ceratobasidiaceae</taxon>
        <taxon>Rhizoctonia</taxon>
    </lineage>
</organism>
<keyword evidence="3 5" id="KW-0067">ATP-binding</keyword>
<dbReference type="InterPro" id="IPR037196">
    <property type="entry name" value="HSP90_C"/>
</dbReference>
<comment type="similarity">
    <text evidence="1">Belongs to the heat shock protein 90 family.</text>
</comment>
<dbReference type="Pfam" id="PF13589">
    <property type="entry name" value="HATPase_c_3"/>
    <property type="match status" value="1"/>
</dbReference>
<evidence type="ECO:0000256" key="5">
    <source>
        <dbReference type="PIRSR" id="PIRSR002583-1"/>
    </source>
</evidence>
<evidence type="ECO:0000256" key="1">
    <source>
        <dbReference type="ARBA" id="ARBA00008239"/>
    </source>
</evidence>
<dbReference type="AlphaFoldDB" id="A0A0K6FS72"/>
<dbReference type="SUPFAM" id="SSF54211">
    <property type="entry name" value="Ribosomal protein S5 domain 2-like"/>
    <property type="match status" value="1"/>
</dbReference>
<feature type="region of interest" description="Disordered" evidence="6">
    <location>
        <begin position="757"/>
        <end position="784"/>
    </location>
</feature>
<dbReference type="CDD" id="cd16927">
    <property type="entry name" value="HATPase_Hsp90-like"/>
    <property type="match status" value="1"/>
</dbReference>
<feature type="binding site" evidence="5">
    <location>
        <position position="105"/>
    </location>
    <ligand>
        <name>ATP</name>
        <dbReference type="ChEBI" id="CHEBI:30616"/>
    </ligand>
</feature>
<keyword evidence="9" id="KW-1185">Reference proteome</keyword>
<dbReference type="Gene3D" id="3.30.565.10">
    <property type="entry name" value="Histidine kinase-like ATPase, C-terminal domain"/>
    <property type="match status" value="1"/>
</dbReference>
<keyword evidence="2 5" id="KW-0547">Nucleotide-binding</keyword>
<dbReference type="EMBL" id="CYGV01000668">
    <property type="protein sequence ID" value="CUA69091.1"/>
    <property type="molecule type" value="Genomic_DNA"/>
</dbReference>
<evidence type="ECO:0000313" key="9">
    <source>
        <dbReference type="Proteomes" id="UP000044841"/>
    </source>
</evidence>
<feature type="binding site" evidence="5">
    <location>
        <position position="55"/>
    </location>
    <ligand>
        <name>ATP</name>
        <dbReference type="ChEBI" id="CHEBI:30616"/>
    </ligand>
</feature>
<evidence type="ECO:0000256" key="6">
    <source>
        <dbReference type="SAM" id="MobiDB-lite"/>
    </source>
</evidence>
<name>A0A0K6FS72_9AGAM</name>
<dbReference type="InterPro" id="IPR036890">
    <property type="entry name" value="HATPase_C_sf"/>
</dbReference>
<dbReference type="PANTHER" id="PTHR11528">
    <property type="entry name" value="HEAT SHOCK PROTEIN 90 FAMILY MEMBER"/>
    <property type="match status" value="1"/>
</dbReference>
<keyword evidence="4" id="KW-0143">Chaperone</keyword>
<dbReference type="PIRSF" id="PIRSF002583">
    <property type="entry name" value="Hsp90"/>
    <property type="match status" value="1"/>
</dbReference>
<dbReference type="InterPro" id="IPR020568">
    <property type="entry name" value="Ribosomal_Su5_D2-typ_SF"/>
</dbReference>
<dbReference type="Pfam" id="PF00183">
    <property type="entry name" value="HSP90"/>
    <property type="match status" value="1"/>
</dbReference>
<dbReference type="NCBIfam" id="NF003555">
    <property type="entry name" value="PRK05218.1"/>
    <property type="match status" value="1"/>
</dbReference>
<dbReference type="GO" id="GO:0016887">
    <property type="term" value="F:ATP hydrolysis activity"/>
    <property type="evidence" value="ECO:0007669"/>
    <property type="project" value="InterPro"/>
</dbReference>
<dbReference type="InterPro" id="IPR001404">
    <property type="entry name" value="Hsp90_fam"/>
</dbReference>
<feature type="region of interest" description="Disordered" evidence="6">
    <location>
        <begin position="292"/>
        <end position="311"/>
    </location>
</feature>
<accession>A0A0K6FS72</accession>
<dbReference type="PRINTS" id="PR00775">
    <property type="entry name" value="HEATSHOCK90"/>
</dbReference>
<gene>
    <name evidence="8" type="ORF">RSOLAG22IIIB_03769</name>
</gene>
<evidence type="ECO:0000256" key="4">
    <source>
        <dbReference type="ARBA" id="ARBA00023186"/>
    </source>
</evidence>
<dbReference type="InterPro" id="IPR020575">
    <property type="entry name" value="Hsp90_N"/>
</dbReference>
<feature type="region of interest" description="Disordered" evidence="6">
    <location>
        <begin position="258"/>
        <end position="287"/>
    </location>
</feature>
<feature type="binding site" evidence="5">
    <location>
        <begin position="125"/>
        <end position="126"/>
    </location>
    <ligand>
        <name>ATP</name>
        <dbReference type="ChEBI" id="CHEBI:30616"/>
    </ligand>
</feature>
<protein>
    <submittedName>
        <fullName evidence="8">Endoplasmin</fullName>
    </submittedName>
</protein>
<reference evidence="8 9" key="1">
    <citation type="submission" date="2015-07" db="EMBL/GenBank/DDBJ databases">
        <authorList>
            <person name="Noorani M."/>
        </authorList>
    </citation>
    <scope>NUCLEOTIDE SEQUENCE [LARGE SCALE GENOMIC DNA]</scope>
    <source>
        <strain evidence="8">BBA 69670</strain>
    </source>
</reference>
<evidence type="ECO:0000313" key="8">
    <source>
        <dbReference type="EMBL" id="CUA69091.1"/>
    </source>
</evidence>
<evidence type="ECO:0000256" key="3">
    <source>
        <dbReference type="ARBA" id="ARBA00022840"/>
    </source>
</evidence>